<dbReference type="SUPFAM" id="SSF56112">
    <property type="entry name" value="Protein kinase-like (PK-like)"/>
    <property type="match status" value="1"/>
</dbReference>
<comment type="caution">
    <text evidence="2">The sequence shown here is derived from an EMBL/GenBank/DDBJ whole genome shotgun (WGS) entry which is preliminary data.</text>
</comment>
<dbReference type="Gene3D" id="3.90.1200.10">
    <property type="match status" value="1"/>
</dbReference>
<keyword evidence="3" id="KW-1185">Reference proteome</keyword>
<gene>
    <name evidence="2" type="ORF">ACFQGD_18535</name>
</gene>
<evidence type="ECO:0000259" key="1">
    <source>
        <dbReference type="Pfam" id="PF01636"/>
    </source>
</evidence>
<dbReference type="EMBL" id="JBHSXX010000001">
    <property type="protein sequence ID" value="MFC6869144.1"/>
    <property type="molecule type" value="Genomic_DNA"/>
</dbReference>
<dbReference type="InterPro" id="IPR011009">
    <property type="entry name" value="Kinase-like_dom_sf"/>
</dbReference>
<evidence type="ECO:0000313" key="3">
    <source>
        <dbReference type="Proteomes" id="UP001596337"/>
    </source>
</evidence>
<feature type="domain" description="Aminoglycoside phosphotransferase" evidence="1">
    <location>
        <begin position="130"/>
        <end position="219"/>
    </location>
</feature>
<dbReference type="Pfam" id="PF01636">
    <property type="entry name" value="APH"/>
    <property type="match status" value="1"/>
</dbReference>
<name>A0ABW2C527_9PSEU</name>
<dbReference type="Proteomes" id="UP001596337">
    <property type="component" value="Unassembled WGS sequence"/>
</dbReference>
<evidence type="ECO:0000313" key="2">
    <source>
        <dbReference type="EMBL" id="MFC6869144.1"/>
    </source>
</evidence>
<dbReference type="InterPro" id="IPR002575">
    <property type="entry name" value="Aminoglycoside_PTrfase"/>
</dbReference>
<organism evidence="2 3">
    <name type="scientific">Haloechinothrix salitolerans</name>
    <dbReference type="NCBI Taxonomy" id="926830"/>
    <lineage>
        <taxon>Bacteria</taxon>
        <taxon>Bacillati</taxon>
        <taxon>Actinomycetota</taxon>
        <taxon>Actinomycetes</taxon>
        <taxon>Pseudonocardiales</taxon>
        <taxon>Pseudonocardiaceae</taxon>
        <taxon>Haloechinothrix</taxon>
    </lineage>
</organism>
<proteinExistence type="predicted"/>
<dbReference type="RefSeq" id="WP_345393402.1">
    <property type="nucleotide sequence ID" value="NZ_BAABLA010000019.1"/>
</dbReference>
<accession>A0ABW2C527</accession>
<protein>
    <submittedName>
        <fullName evidence="2">Phosphotransferase</fullName>
    </submittedName>
</protein>
<sequence length="290" mass="32368">MSEEVPVLEMEVSDERFAEWMRANLATAARHFDVAVDGELVFGWRLRSIGVRGSRAGAWCWLRVVSDYPQWASGDGWTGNADANALLGIAKPQLLDVCEWDDDGRRQRAELFTLLPGTPVSTTEVLHRPVHLPESWWHQLRANLEKLRNTPTGRINADQQIVSRRSAAAFGADLRVQRWVTVHGDLHWANLLSPKLGILDWELWGQGPVGTDAATLYCHSLLVPAVANQVRSTFADVLDGPDGRIAQLAVAARMLGRIENGDYPELEHPLREHIAALDAPQPSGERRYRP</sequence>
<reference evidence="3" key="1">
    <citation type="journal article" date="2019" name="Int. J. Syst. Evol. Microbiol.">
        <title>The Global Catalogue of Microorganisms (GCM) 10K type strain sequencing project: providing services to taxonomists for standard genome sequencing and annotation.</title>
        <authorList>
            <consortium name="The Broad Institute Genomics Platform"/>
            <consortium name="The Broad Institute Genome Sequencing Center for Infectious Disease"/>
            <person name="Wu L."/>
            <person name="Ma J."/>
        </authorList>
    </citation>
    <scope>NUCLEOTIDE SEQUENCE [LARGE SCALE GENOMIC DNA]</scope>
    <source>
        <strain evidence="3">KCTC 32255</strain>
    </source>
</reference>